<dbReference type="EMBL" id="JAZAQF010000078">
    <property type="protein sequence ID" value="MFG3818596.1"/>
    <property type="molecule type" value="Genomic_DNA"/>
</dbReference>
<protein>
    <recommendedName>
        <fullName evidence="3">Alpha/beta hydrolase</fullName>
    </recommendedName>
</protein>
<evidence type="ECO:0000313" key="2">
    <source>
        <dbReference type="Proteomes" id="UP001604335"/>
    </source>
</evidence>
<name>A0ABW7CFG1_9CYAN</name>
<proteinExistence type="predicted"/>
<evidence type="ECO:0008006" key="3">
    <source>
        <dbReference type="Google" id="ProtNLM"/>
    </source>
</evidence>
<dbReference type="RefSeq" id="WP_393014029.1">
    <property type="nucleotide sequence ID" value="NZ_JAZAQF010000078.1"/>
</dbReference>
<dbReference type="Proteomes" id="UP001604335">
    <property type="component" value="Unassembled WGS sequence"/>
</dbReference>
<dbReference type="SUPFAM" id="SSF53474">
    <property type="entry name" value="alpha/beta-Hydrolases"/>
    <property type="match status" value="1"/>
</dbReference>
<comment type="caution">
    <text evidence="1">The sequence shown here is derived from an EMBL/GenBank/DDBJ whole genome shotgun (WGS) entry which is preliminary data.</text>
</comment>
<keyword evidence="2" id="KW-1185">Reference proteome</keyword>
<accession>A0ABW7CFG1</accession>
<dbReference type="Gene3D" id="3.40.50.1820">
    <property type="entry name" value="alpha/beta hydrolase"/>
    <property type="match status" value="1"/>
</dbReference>
<sequence>MPGHQPQRTQAAMPICCICPGFADRSATEQFLAATWKPAWPQPLVIWDATYQGDRVLEALRAIDPQRAIGLIGFSAGVVAALGAAQAWQRRGGRVRAVFAWDGWGVALPEGLPIYRFSHDQWTHRSSAWLGPGRAQFWADPPLSHQAFWRSPDRAWGWWSVPDRAPSRTTAAAMLQTYLQGWYGLGEDGTA</sequence>
<organism evidence="1 2">
    <name type="scientific">Limnothrix redekei LRLZ20PSL1</name>
    <dbReference type="NCBI Taxonomy" id="3112953"/>
    <lineage>
        <taxon>Bacteria</taxon>
        <taxon>Bacillati</taxon>
        <taxon>Cyanobacteriota</taxon>
        <taxon>Cyanophyceae</taxon>
        <taxon>Pseudanabaenales</taxon>
        <taxon>Pseudanabaenaceae</taxon>
        <taxon>Limnothrix</taxon>
    </lineage>
</organism>
<gene>
    <name evidence="1" type="ORF">VPK24_13170</name>
</gene>
<dbReference type="InterPro" id="IPR029058">
    <property type="entry name" value="AB_hydrolase_fold"/>
</dbReference>
<evidence type="ECO:0000313" key="1">
    <source>
        <dbReference type="EMBL" id="MFG3818596.1"/>
    </source>
</evidence>
<reference evidence="2" key="1">
    <citation type="journal article" date="2024" name="Algal Res.">
        <title>Biochemical, toxicological and genomic investigation of a high-biomass producing Limnothrix strain isolated from Italian shallow drinking water reservoir.</title>
        <authorList>
            <person name="Simonazzi M."/>
            <person name="Shishido T.K."/>
            <person name="Delbaje E."/>
            <person name="Wahlsten M."/>
            <person name="Fewer D.P."/>
            <person name="Sivonen K."/>
            <person name="Pezzolesi L."/>
            <person name="Pistocchi R."/>
        </authorList>
    </citation>
    <scope>NUCLEOTIDE SEQUENCE [LARGE SCALE GENOMIC DNA]</scope>
    <source>
        <strain evidence="2">LRLZ20PSL1</strain>
    </source>
</reference>